<protein>
    <submittedName>
        <fullName evidence="2">Uncharacterized protein</fullName>
    </submittedName>
</protein>
<organism evidence="2 3">
    <name type="scientific">Arabidopsis thaliana</name>
    <name type="common">Mouse-ear cress</name>
    <dbReference type="NCBI Taxonomy" id="3702"/>
    <lineage>
        <taxon>Eukaryota</taxon>
        <taxon>Viridiplantae</taxon>
        <taxon>Streptophyta</taxon>
        <taxon>Embryophyta</taxon>
        <taxon>Tracheophyta</taxon>
        <taxon>Spermatophyta</taxon>
        <taxon>Magnoliopsida</taxon>
        <taxon>eudicotyledons</taxon>
        <taxon>Gunneridae</taxon>
        <taxon>Pentapetalae</taxon>
        <taxon>rosids</taxon>
        <taxon>malvids</taxon>
        <taxon>Brassicales</taxon>
        <taxon>Brassicaceae</taxon>
        <taxon>Camelineae</taxon>
        <taxon>Arabidopsis</taxon>
    </lineage>
</organism>
<dbReference type="Proteomes" id="UP000434276">
    <property type="component" value="Unassembled WGS sequence"/>
</dbReference>
<name>A0A654EWD8_ARATH</name>
<dbReference type="AlphaFoldDB" id="A0A654EWD8"/>
<sequence length="16" mass="1839">MQIPVESSLRHICLGR</sequence>
<proteinExistence type="predicted"/>
<accession>A0A654EWD8</accession>
<gene>
    <name evidence="2" type="ORF">AN1_LOCUS9044</name>
    <name evidence="1" type="ORF">C24_LOCUS8896</name>
</gene>
<accession>A0A5S9X1F1</accession>
<dbReference type="EMBL" id="CACRSJ010000105">
    <property type="protein sequence ID" value="VYS53586.1"/>
    <property type="molecule type" value="Genomic_DNA"/>
</dbReference>
<dbReference type="Proteomes" id="UP000426265">
    <property type="component" value="Unassembled WGS sequence"/>
</dbReference>
<evidence type="ECO:0000313" key="1">
    <source>
        <dbReference type="EMBL" id="CAA0372104.1"/>
    </source>
</evidence>
<reference evidence="2 3" key="1">
    <citation type="submission" date="2019-11" db="EMBL/GenBank/DDBJ databases">
        <authorList>
            <person name="Jiao W.-B."/>
            <person name="Schneeberger K."/>
        </authorList>
    </citation>
    <scope>NUCLEOTIDE SEQUENCE [LARGE SCALE GENOMIC DNA]</scope>
    <source>
        <strain evidence="3">cv. An-1</strain>
        <strain evidence="4">cv. C24</strain>
    </source>
</reference>
<evidence type="ECO:0000313" key="2">
    <source>
        <dbReference type="EMBL" id="VYS53586.1"/>
    </source>
</evidence>
<dbReference type="EMBL" id="CACSHJ010000088">
    <property type="protein sequence ID" value="CAA0372104.1"/>
    <property type="molecule type" value="Genomic_DNA"/>
</dbReference>
<evidence type="ECO:0000313" key="3">
    <source>
        <dbReference type="Proteomes" id="UP000426265"/>
    </source>
</evidence>
<evidence type="ECO:0000313" key="4">
    <source>
        <dbReference type="Proteomes" id="UP000434276"/>
    </source>
</evidence>